<evidence type="ECO:0000313" key="11">
    <source>
        <dbReference type="Proteomes" id="UP000266340"/>
    </source>
</evidence>
<dbReference type="PANTHER" id="PTHR34220:SF7">
    <property type="entry name" value="SENSOR HISTIDINE KINASE YPDA"/>
    <property type="match status" value="1"/>
</dbReference>
<evidence type="ECO:0000256" key="5">
    <source>
        <dbReference type="ARBA" id="ARBA00022777"/>
    </source>
</evidence>
<evidence type="ECO:0000256" key="8">
    <source>
        <dbReference type="SAM" id="Phobius"/>
    </source>
</evidence>
<organism evidence="10 11">
    <name type="scientific">Cohnella faecalis</name>
    <dbReference type="NCBI Taxonomy" id="2315694"/>
    <lineage>
        <taxon>Bacteria</taxon>
        <taxon>Bacillati</taxon>
        <taxon>Bacillota</taxon>
        <taxon>Bacilli</taxon>
        <taxon>Bacillales</taxon>
        <taxon>Paenibacillaceae</taxon>
        <taxon>Cohnella</taxon>
    </lineage>
</organism>
<keyword evidence="8" id="KW-1133">Transmembrane helix</keyword>
<evidence type="ECO:0000256" key="1">
    <source>
        <dbReference type="ARBA" id="ARBA00000085"/>
    </source>
</evidence>
<dbReference type="EC" id="2.7.13.3" evidence="2"/>
<dbReference type="AlphaFoldDB" id="A0A398CWZ2"/>
<dbReference type="InterPro" id="IPR010559">
    <property type="entry name" value="Sig_transdc_His_kin_internal"/>
</dbReference>
<comment type="catalytic activity">
    <reaction evidence="1">
        <text>ATP + protein L-histidine = ADP + protein N-phospho-L-histidine.</text>
        <dbReference type="EC" id="2.7.13.3"/>
    </reaction>
</comment>
<evidence type="ECO:0000313" key="10">
    <source>
        <dbReference type="EMBL" id="RIE05098.1"/>
    </source>
</evidence>
<dbReference type="RefSeq" id="WP_119147697.1">
    <property type="nucleotide sequence ID" value="NZ_JBHSOV010000021.1"/>
</dbReference>
<protein>
    <recommendedName>
        <fullName evidence="2">histidine kinase</fullName>
        <ecNumber evidence="2">2.7.13.3</ecNumber>
    </recommendedName>
</protein>
<comment type="caution">
    <text evidence="10">The sequence shown here is derived from an EMBL/GenBank/DDBJ whole genome shotgun (WGS) entry which is preliminary data.</text>
</comment>
<keyword evidence="6" id="KW-0067">ATP-binding</keyword>
<dbReference type="InterPro" id="IPR050640">
    <property type="entry name" value="Bact_2-comp_sensor_kinase"/>
</dbReference>
<gene>
    <name evidence="10" type="ORF">D3H35_02915</name>
</gene>
<keyword evidence="11" id="KW-1185">Reference proteome</keyword>
<name>A0A398CWZ2_9BACL</name>
<feature type="domain" description="Histidine kinase" evidence="9">
    <location>
        <begin position="464"/>
        <end position="566"/>
    </location>
</feature>
<accession>A0A398CWZ2</accession>
<dbReference type="Gene3D" id="3.30.565.10">
    <property type="entry name" value="Histidine kinase-like ATPase, C-terminal domain"/>
    <property type="match status" value="1"/>
</dbReference>
<evidence type="ECO:0000256" key="3">
    <source>
        <dbReference type="ARBA" id="ARBA00022679"/>
    </source>
</evidence>
<dbReference type="InterPro" id="IPR003594">
    <property type="entry name" value="HATPase_dom"/>
</dbReference>
<reference evidence="10 11" key="1">
    <citation type="submission" date="2018-09" db="EMBL/GenBank/DDBJ databases">
        <title>Cohnella cavernae sp. nov., isolated from a karst cave.</title>
        <authorList>
            <person name="Zhu H."/>
        </authorList>
    </citation>
    <scope>NUCLEOTIDE SEQUENCE [LARGE SCALE GENOMIC DNA]</scope>
    <source>
        <strain evidence="10 11">K2E09-144</strain>
    </source>
</reference>
<evidence type="ECO:0000259" key="9">
    <source>
        <dbReference type="PROSITE" id="PS50109"/>
    </source>
</evidence>
<dbReference type="GO" id="GO:0005524">
    <property type="term" value="F:ATP binding"/>
    <property type="evidence" value="ECO:0007669"/>
    <property type="project" value="UniProtKB-KW"/>
</dbReference>
<dbReference type="InterPro" id="IPR036890">
    <property type="entry name" value="HATPase_C_sf"/>
</dbReference>
<dbReference type="PANTHER" id="PTHR34220">
    <property type="entry name" value="SENSOR HISTIDINE KINASE YPDA"/>
    <property type="match status" value="1"/>
</dbReference>
<dbReference type="OrthoDB" id="9776552at2"/>
<evidence type="ECO:0000256" key="7">
    <source>
        <dbReference type="ARBA" id="ARBA00023012"/>
    </source>
</evidence>
<dbReference type="PRINTS" id="PR00344">
    <property type="entry name" value="BCTRLSENSOR"/>
</dbReference>
<feature type="transmembrane region" description="Helical" evidence="8">
    <location>
        <begin position="281"/>
        <end position="306"/>
    </location>
</feature>
<evidence type="ECO:0000256" key="2">
    <source>
        <dbReference type="ARBA" id="ARBA00012438"/>
    </source>
</evidence>
<dbReference type="InterPro" id="IPR004358">
    <property type="entry name" value="Sig_transdc_His_kin-like_C"/>
</dbReference>
<keyword evidence="4" id="KW-0547">Nucleotide-binding</keyword>
<dbReference type="Pfam" id="PF02518">
    <property type="entry name" value="HATPase_c"/>
    <property type="match status" value="1"/>
</dbReference>
<dbReference type="Pfam" id="PF06580">
    <property type="entry name" value="His_kinase"/>
    <property type="match status" value="1"/>
</dbReference>
<keyword evidence="7" id="KW-0902">Two-component regulatory system</keyword>
<dbReference type="SMART" id="SM00387">
    <property type="entry name" value="HATPase_c"/>
    <property type="match status" value="1"/>
</dbReference>
<evidence type="ECO:0000256" key="4">
    <source>
        <dbReference type="ARBA" id="ARBA00022741"/>
    </source>
</evidence>
<keyword evidence="8" id="KW-0472">Membrane</keyword>
<dbReference type="Proteomes" id="UP000266340">
    <property type="component" value="Unassembled WGS sequence"/>
</dbReference>
<evidence type="ECO:0000256" key="6">
    <source>
        <dbReference type="ARBA" id="ARBA00022840"/>
    </source>
</evidence>
<dbReference type="GO" id="GO:0016020">
    <property type="term" value="C:membrane"/>
    <property type="evidence" value="ECO:0007669"/>
    <property type="project" value="InterPro"/>
</dbReference>
<keyword evidence="3" id="KW-0808">Transferase</keyword>
<dbReference type="EMBL" id="QXJM01000016">
    <property type="protein sequence ID" value="RIE05098.1"/>
    <property type="molecule type" value="Genomic_DNA"/>
</dbReference>
<keyword evidence="8" id="KW-0812">Transmembrane</keyword>
<dbReference type="SUPFAM" id="SSF55874">
    <property type="entry name" value="ATPase domain of HSP90 chaperone/DNA topoisomerase II/histidine kinase"/>
    <property type="match status" value="1"/>
</dbReference>
<dbReference type="GO" id="GO:0000155">
    <property type="term" value="F:phosphorelay sensor kinase activity"/>
    <property type="evidence" value="ECO:0007669"/>
    <property type="project" value="InterPro"/>
</dbReference>
<keyword evidence="5 10" id="KW-0418">Kinase</keyword>
<dbReference type="PROSITE" id="PS50109">
    <property type="entry name" value="HIS_KIN"/>
    <property type="match status" value="1"/>
</dbReference>
<proteinExistence type="predicted"/>
<sequence length="576" mass="65461">MSARKLRFFFRWGRIRLPYKLLLVYTPLILLPALAGIYSLTASYTDSSKARTSEYATNLLSLMGQKIDDRLSSYEKLSKQIMTDDGLLSWISVKPKSIYENFEIQNAINEKLNVLWLGADQNAYIRAIKIVTPNAQYTYGKNAINDFGVGDANFNRQVADMKGSALWFIPEAYSDGYEKFEAFRLGRSIRDKKLNVLGTLTIIIRADAITDIFSQTKFHEDVAIKLLSSDNELILSNGVQIREDERQLLTYSQNQLHNEWRLSAQLPLNQLYEPIYRTARLAVFIVLICIAIGLVVTQLLAMDLVIPIRRLMLNMKHGIKGVRPGKLKRFGGAIEIVEMNDTFISVMYEIEQLVDEVSRQEAKKKDAEIRVLQNQISPHFLYNTLNSIRWMAMIQEQDNIKEMVDSLNRMLTYALRGQGGPVRLSKEIAVLHSYVTIQKVRYQHFQFTADIPDELENARVPKFLLQPLMENALIHGLAQADRPGEITVRARTEGAALLLTVEDNGIGIEPQRLAEIVGNFGQADNHFGLHSVHERIQLHYGRSYGLSITSIPGKGTEVTVTLPLQLHPNEEDEQHA</sequence>
<dbReference type="InterPro" id="IPR005467">
    <property type="entry name" value="His_kinase_dom"/>
</dbReference>